<keyword evidence="4" id="KW-1185">Reference proteome</keyword>
<name>A0A6A6NRK2_9PEZI</name>
<sequence length="535" mass="56373">MAPVPDFLTTLFRRSASDSASLPDLSVSSLELDAQAWSPRAVQALHRRTDDDSLSHGSGAQDPYAFNNKGFLALFALIGCGMVIASLWFFLWAKNGGFKWRKGDWDDYKSTVLRRKGPDGKTLSNATPSTNLGGGSVVHGQSYYGKAAPGKAKKGKKGKKAPKSEATTDTFATELPYSDRYTDEDPSVAPPSSGYPEMQEVTAGMGMRGGDARRSRDRNQHHHHHQREGGHRRSSRRGGDDDLTSYRHEKPARVGGINRAHDGSHFDYSGTGTESSSGGGPTSTCLDPVQVPPAAAIAPTKKDEKRARKEAARQEKQRSKQRRADEKAAEQQAKRQRKERAKAEKSSAGPKNKRAAAAAAHDDEGSAADGSAAALLQGNGVDSPRRAAPAGPPSDPAYSAYDDSMASAAHAAAAAYGAAYGSRAHNAPSPRRGERGSSSRGHSRSRARGGGGGGGVRTVGATEPTEASSDVGTKVYRHVIPGLTGAGTASAPSEVGGPAESVFVPGLPRGEVGVEDSKRRKRGAGFGEHGLDMER</sequence>
<feature type="compositionally biased region" description="Basic and acidic residues" evidence="1">
    <location>
        <begin position="300"/>
        <end position="333"/>
    </location>
</feature>
<feature type="compositionally biased region" description="Basic residues" evidence="1">
    <location>
        <begin position="151"/>
        <end position="161"/>
    </location>
</feature>
<feature type="region of interest" description="Disordered" evidence="1">
    <location>
        <begin position="116"/>
        <end position="535"/>
    </location>
</feature>
<feature type="compositionally biased region" description="Basic and acidic residues" evidence="1">
    <location>
        <begin position="227"/>
        <end position="252"/>
    </location>
</feature>
<reference evidence="3" key="1">
    <citation type="journal article" date="2020" name="Stud. Mycol.">
        <title>101 Dothideomycetes genomes: a test case for predicting lifestyles and emergence of pathogens.</title>
        <authorList>
            <person name="Haridas S."/>
            <person name="Albert R."/>
            <person name="Binder M."/>
            <person name="Bloem J."/>
            <person name="Labutti K."/>
            <person name="Salamov A."/>
            <person name="Andreopoulos B."/>
            <person name="Baker S."/>
            <person name="Barry K."/>
            <person name="Bills G."/>
            <person name="Bluhm B."/>
            <person name="Cannon C."/>
            <person name="Castanera R."/>
            <person name="Culley D."/>
            <person name="Daum C."/>
            <person name="Ezra D."/>
            <person name="Gonzalez J."/>
            <person name="Henrissat B."/>
            <person name="Kuo A."/>
            <person name="Liang C."/>
            <person name="Lipzen A."/>
            <person name="Lutzoni F."/>
            <person name="Magnuson J."/>
            <person name="Mondo S."/>
            <person name="Nolan M."/>
            <person name="Ohm R."/>
            <person name="Pangilinan J."/>
            <person name="Park H.-J."/>
            <person name="Ramirez L."/>
            <person name="Alfaro M."/>
            <person name="Sun H."/>
            <person name="Tritt A."/>
            <person name="Yoshinaga Y."/>
            <person name="Zwiers L.-H."/>
            <person name="Turgeon B."/>
            <person name="Goodwin S."/>
            <person name="Spatafora J."/>
            <person name="Crous P."/>
            <person name="Grigoriev I."/>
        </authorList>
    </citation>
    <scope>NUCLEOTIDE SEQUENCE</scope>
    <source>
        <strain evidence="3">ATCC 16933</strain>
    </source>
</reference>
<gene>
    <name evidence="3" type="ORF">BDY21DRAFT_423944</name>
</gene>
<feature type="compositionally biased region" description="Polar residues" evidence="1">
    <location>
        <begin position="122"/>
        <end position="131"/>
    </location>
</feature>
<evidence type="ECO:0000313" key="3">
    <source>
        <dbReference type="EMBL" id="KAF2454052.1"/>
    </source>
</evidence>
<feature type="compositionally biased region" description="Low complexity" evidence="1">
    <location>
        <begin position="396"/>
        <end position="425"/>
    </location>
</feature>
<evidence type="ECO:0000256" key="1">
    <source>
        <dbReference type="SAM" id="MobiDB-lite"/>
    </source>
</evidence>
<feature type="transmembrane region" description="Helical" evidence="2">
    <location>
        <begin position="71"/>
        <end position="93"/>
    </location>
</feature>
<proteinExistence type="predicted"/>
<keyword evidence="2" id="KW-1133">Transmembrane helix</keyword>
<evidence type="ECO:0000313" key="4">
    <source>
        <dbReference type="Proteomes" id="UP000799766"/>
    </source>
</evidence>
<feature type="compositionally biased region" description="Low complexity" evidence="1">
    <location>
        <begin position="269"/>
        <end position="299"/>
    </location>
</feature>
<accession>A0A6A6NRK2</accession>
<protein>
    <submittedName>
        <fullName evidence="3">Uncharacterized protein</fullName>
    </submittedName>
</protein>
<dbReference type="AlphaFoldDB" id="A0A6A6NRK2"/>
<keyword evidence="2" id="KW-0472">Membrane</keyword>
<keyword evidence="2" id="KW-0812">Transmembrane</keyword>
<dbReference type="OrthoDB" id="5393404at2759"/>
<feature type="compositionally biased region" description="Gly residues" evidence="1">
    <location>
        <begin position="448"/>
        <end position="457"/>
    </location>
</feature>
<dbReference type="Proteomes" id="UP000799766">
    <property type="component" value="Unassembled WGS sequence"/>
</dbReference>
<organism evidence="3 4">
    <name type="scientific">Lineolata rhizophorae</name>
    <dbReference type="NCBI Taxonomy" id="578093"/>
    <lineage>
        <taxon>Eukaryota</taxon>
        <taxon>Fungi</taxon>
        <taxon>Dikarya</taxon>
        <taxon>Ascomycota</taxon>
        <taxon>Pezizomycotina</taxon>
        <taxon>Dothideomycetes</taxon>
        <taxon>Dothideomycetes incertae sedis</taxon>
        <taxon>Lineolatales</taxon>
        <taxon>Lineolataceae</taxon>
        <taxon>Lineolata</taxon>
    </lineage>
</organism>
<evidence type="ECO:0000256" key="2">
    <source>
        <dbReference type="SAM" id="Phobius"/>
    </source>
</evidence>
<dbReference type="EMBL" id="MU001693">
    <property type="protein sequence ID" value="KAF2454052.1"/>
    <property type="molecule type" value="Genomic_DNA"/>
</dbReference>